<feature type="transmembrane region" description="Helical" evidence="6">
    <location>
        <begin position="206"/>
        <end position="222"/>
    </location>
</feature>
<feature type="compositionally biased region" description="Basic and acidic residues" evidence="5">
    <location>
        <begin position="729"/>
        <end position="747"/>
    </location>
</feature>
<evidence type="ECO:0000313" key="10">
    <source>
        <dbReference type="Proteomes" id="UP000184383"/>
    </source>
</evidence>
<evidence type="ECO:0000259" key="8">
    <source>
        <dbReference type="Pfam" id="PF13886"/>
    </source>
</evidence>
<sequence length="1095" mass="118059">MRAFPLLALLVYLIPSLFILAAPLDGRKGIATVVVLEGRDEPTSTTTPDSSSDSTVATATGTATTTPSTTGTVSATSSSNSTTPASTTIASLNTSTASKNGTENESKHRKPGDLPLPPKITPALGVGGFVLIALGAVLALVGIRKIWVQVFLSTACLTSLGVTVLIVYVMNPPVRTAVQGAYLVAIVFTGITFGALSVVFKELTEGLGCLLGGFCLSMWLLSLKPGGLLTGTDAKSGFIGALSVAFYALSFSHYTRPYGLIVGTAISGGTAVALGIDCYSRAGLKEFWLYIWSLNDDIFPLGTNTYPVTRNIRVELAVTVIVALLGIVSQLRLWKVIRERRRNETKKREEEQRKNDEAEAEAGRRLEENNIRERAEWEAKFGNGEAKDIPELADESKRYPEMEVGDLEKTQEVEIESVATSQRSYRCSDCREREANGDAASDLSGASGDTQAPHHDDQDGEDGVAPENVPGETPLPFKVFDGAAAAKIKNDDESDATAIVGSDVGSIRSKRFSGMSGLRRMSVRSGYHNKLASQSQEALVASKDGDDSSSTQGVPDDDLESGSNRSSMLSDDQAKRNSAGGETVANGGDTKEPSAKDDAHQEQDDPKQKDSGEEKNAGRGTDQLGSFFTAEATAKEKQPNSKNGSQKDRAESQNQKDGSTPTTKEPESSPSHPEQENLPGEADSKETPETTQHNSEEQTGTGASDTKTTGLVDQRKSSGSKTKSKNKQKKEEKPVLNSETVKHIPERTSRVVQSYRTNEWAKHLSDAEFMDPEPIHPIEEDQPEVPVETEEPPAPVNVKELLQTPLNAQPPPAAIETRRVSIGKEPLSPGADRRMSSTSQLPQNELLPSNSMKHPRPGLVRSPTQRSGASSASSNYPRSPPLAAQSSQDLMNAIPSASNPFLPATAEANRVEPKWKGPPPLLAVREDMMRTRVSSTSLTIDPWLSRGHHRQSADATPTSPTFPIPEEGDNVPLSRRRAMLHRQNSQNPPAHVPQPARHSQVRTASPVNPHAVMAAWRESVREDLTQKQNPLGLQTPTSPIERTPSPFGQAQRNSSVNIGNAIAEGMQRGDMTDLHREAMRRMQASAMRRTPPQEE</sequence>
<keyword evidence="10" id="KW-1185">Reference proteome</keyword>
<dbReference type="AlphaFoldDB" id="A0A1L9S305"/>
<feature type="compositionally biased region" description="Polar residues" evidence="5">
    <location>
        <begin position="689"/>
        <end position="711"/>
    </location>
</feature>
<dbReference type="EMBL" id="KV878209">
    <property type="protein sequence ID" value="OJJ41545.1"/>
    <property type="molecule type" value="Genomic_DNA"/>
</dbReference>
<name>A0A1L9S305_ASPWE</name>
<feature type="region of interest" description="Disordered" evidence="5">
    <location>
        <begin position="526"/>
        <end position="747"/>
    </location>
</feature>
<feature type="transmembrane region" description="Helical" evidence="6">
    <location>
        <begin position="258"/>
        <end position="276"/>
    </location>
</feature>
<feature type="region of interest" description="Disordered" evidence="5">
    <location>
        <begin position="40"/>
        <end position="116"/>
    </location>
</feature>
<feature type="compositionally biased region" description="Polar residues" evidence="5">
    <location>
        <begin position="836"/>
        <end position="852"/>
    </location>
</feature>
<feature type="compositionally biased region" description="Acidic residues" evidence="5">
    <location>
        <begin position="780"/>
        <end position="791"/>
    </location>
</feature>
<dbReference type="VEuPathDB" id="FungiDB:ASPWEDRAFT_167560"/>
<feature type="chain" id="PRO_5013335947" description="TM7S3/TM198-like domain-containing protein" evidence="7">
    <location>
        <begin position="22"/>
        <end position="1095"/>
    </location>
</feature>
<evidence type="ECO:0000256" key="1">
    <source>
        <dbReference type="ARBA" id="ARBA00004141"/>
    </source>
</evidence>
<feature type="transmembrane region" description="Helical" evidence="6">
    <location>
        <begin position="181"/>
        <end position="199"/>
    </location>
</feature>
<dbReference type="Pfam" id="PF13886">
    <property type="entry name" value="TM7S3_TM198"/>
    <property type="match status" value="1"/>
</dbReference>
<dbReference type="OrthoDB" id="5377273at2759"/>
<feature type="compositionally biased region" description="Polar residues" evidence="5">
    <location>
        <begin position="561"/>
        <end position="570"/>
    </location>
</feature>
<feature type="compositionally biased region" description="Basic and acidic residues" evidence="5">
    <location>
        <begin position="426"/>
        <end position="436"/>
    </location>
</feature>
<evidence type="ECO:0000256" key="5">
    <source>
        <dbReference type="SAM" id="MobiDB-lite"/>
    </source>
</evidence>
<dbReference type="GO" id="GO:0016020">
    <property type="term" value="C:membrane"/>
    <property type="evidence" value="ECO:0007669"/>
    <property type="project" value="UniProtKB-SubCell"/>
</dbReference>
<feature type="compositionally biased region" description="Low complexity" evidence="5">
    <location>
        <begin position="43"/>
        <end position="88"/>
    </location>
</feature>
<feature type="region of interest" description="Disordered" evidence="5">
    <location>
        <begin position="1028"/>
        <end position="1055"/>
    </location>
</feature>
<feature type="transmembrane region" description="Helical" evidence="6">
    <location>
        <begin position="120"/>
        <end position="143"/>
    </location>
</feature>
<feature type="region of interest" description="Disordered" evidence="5">
    <location>
        <begin position="983"/>
        <end position="1004"/>
    </location>
</feature>
<evidence type="ECO:0000256" key="6">
    <source>
        <dbReference type="SAM" id="Phobius"/>
    </source>
</evidence>
<proteinExistence type="predicted"/>
<dbReference type="PANTHER" id="PTHR39469">
    <property type="entry name" value="CHROMOSOME 1, WHOLE GENOME SHOTGUN SEQUENCE"/>
    <property type="match status" value="1"/>
</dbReference>
<evidence type="ECO:0000256" key="7">
    <source>
        <dbReference type="SAM" id="SignalP"/>
    </source>
</evidence>
<feature type="region of interest" description="Disordered" evidence="5">
    <location>
        <begin position="938"/>
        <end position="970"/>
    </location>
</feature>
<feature type="domain" description="TM7S3/TM198-like" evidence="8">
    <location>
        <begin position="128"/>
        <end position="331"/>
    </location>
</feature>
<feature type="compositionally biased region" description="Basic and acidic residues" evidence="5">
    <location>
        <begin position="633"/>
        <end position="651"/>
    </location>
</feature>
<dbReference type="PANTHER" id="PTHR39469:SF1">
    <property type="entry name" value="DUF4203 DOMAIN-CONTAINING PROTEIN"/>
    <property type="match status" value="1"/>
</dbReference>
<dbReference type="Proteomes" id="UP000184383">
    <property type="component" value="Unassembled WGS sequence"/>
</dbReference>
<feature type="transmembrane region" description="Helical" evidence="6">
    <location>
        <begin position="150"/>
        <end position="169"/>
    </location>
</feature>
<accession>A0A1L9S305</accession>
<feature type="compositionally biased region" description="Polar residues" evidence="5">
    <location>
        <begin position="884"/>
        <end position="899"/>
    </location>
</feature>
<feature type="compositionally biased region" description="Basic and acidic residues" evidence="5">
    <location>
        <begin position="346"/>
        <end position="367"/>
    </location>
</feature>
<feature type="region of interest" description="Disordered" evidence="5">
    <location>
        <begin position="385"/>
        <end position="477"/>
    </location>
</feature>
<reference evidence="10" key="1">
    <citation type="journal article" date="2017" name="Genome Biol.">
        <title>Comparative genomics reveals high biological diversity and specific adaptations in the industrially and medically important fungal genus Aspergillus.</title>
        <authorList>
            <person name="de Vries R.P."/>
            <person name="Riley R."/>
            <person name="Wiebenga A."/>
            <person name="Aguilar-Osorio G."/>
            <person name="Amillis S."/>
            <person name="Uchima C.A."/>
            <person name="Anderluh G."/>
            <person name="Asadollahi M."/>
            <person name="Askin M."/>
            <person name="Barry K."/>
            <person name="Battaglia E."/>
            <person name="Bayram O."/>
            <person name="Benocci T."/>
            <person name="Braus-Stromeyer S.A."/>
            <person name="Caldana C."/>
            <person name="Canovas D."/>
            <person name="Cerqueira G.C."/>
            <person name="Chen F."/>
            <person name="Chen W."/>
            <person name="Choi C."/>
            <person name="Clum A."/>
            <person name="Dos Santos R.A."/>
            <person name="Damasio A.R."/>
            <person name="Diallinas G."/>
            <person name="Emri T."/>
            <person name="Fekete E."/>
            <person name="Flipphi M."/>
            <person name="Freyberg S."/>
            <person name="Gallo A."/>
            <person name="Gournas C."/>
            <person name="Habgood R."/>
            <person name="Hainaut M."/>
            <person name="Harispe M.L."/>
            <person name="Henrissat B."/>
            <person name="Hilden K.S."/>
            <person name="Hope R."/>
            <person name="Hossain A."/>
            <person name="Karabika E."/>
            <person name="Karaffa L."/>
            <person name="Karanyi Z."/>
            <person name="Krasevec N."/>
            <person name="Kuo A."/>
            <person name="Kusch H."/>
            <person name="LaButti K."/>
            <person name="Lagendijk E.L."/>
            <person name="Lapidus A."/>
            <person name="Levasseur A."/>
            <person name="Lindquist E."/>
            <person name="Lipzen A."/>
            <person name="Logrieco A.F."/>
            <person name="MacCabe A."/>
            <person name="Maekelae M.R."/>
            <person name="Malavazi I."/>
            <person name="Melin P."/>
            <person name="Meyer V."/>
            <person name="Mielnichuk N."/>
            <person name="Miskei M."/>
            <person name="Molnar A.P."/>
            <person name="Mule G."/>
            <person name="Ngan C.Y."/>
            <person name="Orejas M."/>
            <person name="Orosz E."/>
            <person name="Ouedraogo J.P."/>
            <person name="Overkamp K.M."/>
            <person name="Park H.-S."/>
            <person name="Perrone G."/>
            <person name="Piumi F."/>
            <person name="Punt P.J."/>
            <person name="Ram A.F."/>
            <person name="Ramon A."/>
            <person name="Rauscher S."/>
            <person name="Record E."/>
            <person name="Riano-Pachon D.M."/>
            <person name="Robert V."/>
            <person name="Roehrig J."/>
            <person name="Ruller R."/>
            <person name="Salamov A."/>
            <person name="Salih N.S."/>
            <person name="Samson R.A."/>
            <person name="Sandor E."/>
            <person name="Sanguinetti M."/>
            <person name="Schuetze T."/>
            <person name="Sepcic K."/>
            <person name="Shelest E."/>
            <person name="Sherlock G."/>
            <person name="Sophianopoulou V."/>
            <person name="Squina F.M."/>
            <person name="Sun H."/>
            <person name="Susca A."/>
            <person name="Todd R.B."/>
            <person name="Tsang A."/>
            <person name="Unkles S.E."/>
            <person name="van de Wiele N."/>
            <person name="van Rossen-Uffink D."/>
            <person name="Oliveira J.V."/>
            <person name="Vesth T.C."/>
            <person name="Visser J."/>
            <person name="Yu J.-H."/>
            <person name="Zhou M."/>
            <person name="Andersen M.R."/>
            <person name="Archer D.B."/>
            <person name="Baker S.E."/>
            <person name="Benoit I."/>
            <person name="Brakhage A.A."/>
            <person name="Braus G.H."/>
            <person name="Fischer R."/>
            <person name="Frisvad J.C."/>
            <person name="Goldman G.H."/>
            <person name="Houbraken J."/>
            <person name="Oakley B."/>
            <person name="Pocsi I."/>
            <person name="Scazzocchio C."/>
            <person name="Seiboth B."/>
            <person name="vanKuyk P.A."/>
            <person name="Wortman J."/>
            <person name="Dyer P.S."/>
            <person name="Grigoriev I.V."/>
        </authorList>
    </citation>
    <scope>NUCLEOTIDE SEQUENCE [LARGE SCALE GENOMIC DNA]</scope>
    <source>
        <strain evidence="10">DTO 134E9</strain>
    </source>
</reference>
<dbReference type="InterPro" id="IPR025256">
    <property type="entry name" value="TM7S3/TM198-like_dom"/>
</dbReference>
<keyword evidence="4 6" id="KW-0472">Membrane</keyword>
<evidence type="ECO:0000256" key="4">
    <source>
        <dbReference type="ARBA" id="ARBA00023136"/>
    </source>
</evidence>
<feature type="compositionally biased region" description="Low complexity" evidence="5">
    <location>
        <begin position="659"/>
        <end position="672"/>
    </location>
</feature>
<dbReference type="GeneID" id="63746009"/>
<feature type="transmembrane region" description="Helical" evidence="6">
    <location>
        <begin position="316"/>
        <end position="334"/>
    </location>
</feature>
<feature type="compositionally biased region" description="Polar residues" evidence="5">
    <location>
        <begin position="862"/>
        <end position="877"/>
    </location>
</feature>
<feature type="compositionally biased region" description="Basic and acidic residues" evidence="5">
    <location>
        <begin position="589"/>
        <end position="617"/>
    </location>
</feature>
<feature type="compositionally biased region" description="Polar residues" evidence="5">
    <location>
        <begin position="89"/>
        <end position="103"/>
    </location>
</feature>
<feature type="region of interest" description="Disordered" evidence="5">
    <location>
        <begin position="344"/>
        <end position="367"/>
    </location>
</feature>
<comment type="subcellular location">
    <subcellularLocation>
        <location evidence="1">Membrane</location>
        <topology evidence="1">Multi-pass membrane protein</topology>
    </subcellularLocation>
</comment>
<feature type="signal peptide" evidence="7">
    <location>
        <begin position="1"/>
        <end position="21"/>
    </location>
</feature>
<gene>
    <name evidence="9" type="ORF">ASPWEDRAFT_167560</name>
</gene>
<evidence type="ECO:0000313" key="9">
    <source>
        <dbReference type="EMBL" id="OJJ41545.1"/>
    </source>
</evidence>
<feature type="compositionally biased region" description="Basic and acidic residues" evidence="5">
    <location>
        <begin position="385"/>
        <end position="412"/>
    </location>
</feature>
<keyword evidence="2 6" id="KW-0812">Transmembrane</keyword>
<keyword evidence="7" id="KW-0732">Signal</keyword>
<dbReference type="RefSeq" id="XP_040695221.1">
    <property type="nucleotide sequence ID" value="XM_040830161.1"/>
</dbReference>
<evidence type="ECO:0000256" key="2">
    <source>
        <dbReference type="ARBA" id="ARBA00022692"/>
    </source>
</evidence>
<organism evidence="9 10">
    <name type="scientific">Aspergillus wentii DTO 134E9</name>
    <dbReference type="NCBI Taxonomy" id="1073089"/>
    <lineage>
        <taxon>Eukaryota</taxon>
        <taxon>Fungi</taxon>
        <taxon>Dikarya</taxon>
        <taxon>Ascomycota</taxon>
        <taxon>Pezizomycotina</taxon>
        <taxon>Eurotiomycetes</taxon>
        <taxon>Eurotiomycetidae</taxon>
        <taxon>Eurotiales</taxon>
        <taxon>Aspergillaceae</taxon>
        <taxon>Aspergillus</taxon>
        <taxon>Aspergillus subgen. Cremei</taxon>
    </lineage>
</organism>
<protein>
    <recommendedName>
        <fullName evidence="8">TM7S3/TM198-like domain-containing protein</fullName>
    </recommendedName>
</protein>
<dbReference type="STRING" id="1073089.A0A1L9S305"/>
<evidence type="ECO:0000256" key="3">
    <source>
        <dbReference type="ARBA" id="ARBA00022989"/>
    </source>
</evidence>
<feature type="region of interest" description="Disordered" evidence="5">
    <location>
        <begin position="773"/>
        <end position="922"/>
    </location>
</feature>
<keyword evidence="3 6" id="KW-1133">Transmembrane helix</keyword>